<dbReference type="PANTHER" id="PTHR15822:SF4">
    <property type="entry name" value="TYROSYL-DNA PHOSPHODIESTERASE 2"/>
    <property type="match status" value="1"/>
</dbReference>
<dbReference type="GO" id="GO:0003697">
    <property type="term" value="F:single-stranded DNA binding"/>
    <property type="evidence" value="ECO:0007669"/>
    <property type="project" value="TreeGrafter"/>
</dbReference>
<proteinExistence type="predicted"/>
<evidence type="ECO:0000256" key="9">
    <source>
        <dbReference type="ARBA" id="ARBA00023204"/>
    </source>
</evidence>
<keyword evidence="10" id="KW-0539">Nucleus</keyword>
<name>A8NUE8_COPC7</name>
<keyword evidence="4" id="KW-0540">Nuclease</keyword>
<dbReference type="InParanoid" id="A8NUE8"/>
<dbReference type="GO" id="GO:0046872">
    <property type="term" value="F:metal ion binding"/>
    <property type="evidence" value="ECO:0007669"/>
    <property type="project" value="UniProtKB-KW"/>
</dbReference>
<dbReference type="SUPFAM" id="SSF56219">
    <property type="entry name" value="DNase I-like"/>
    <property type="match status" value="1"/>
</dbReference>
<keyword evidence="9" id="KW-0234">DNA repair</keyword>
<evidence type="ECO:0000256" key="10">
    <source>
        <dbReference type="ARBA" id="ARBA00023242"/>
    </source>
</evidence>
<keyword evidence="6" id="KW-0227">DNA damage</keyword>
<accession>A8NUE8</accession>
<evidence type="ECO:0000256" key="8">
    <source>
        <dbReference type="ARBA" id="ARBA00022842"/>
    </source>
</evidence>
<comment type="caution">
    <text evidence="12">The sequence shown here is derived from an EMBL/GenBank/DDBJ whole genome shotgun (WGS) entry which is preliminary data.</text>
</comment>
<dbReference type="GO" id="GO:0006302">
    <property type="term" value="P:double-strand break repair"/>
    <property type="evidence" value="ECO:0007669"/>
    <property type="project" value="TreeGrafter"/>
</dbReference>
<comment type="subcellular location">
    <subcellularLocation>
        <location evidence="3">Nucleus</location>
        <location evidence="3">PML body</location>
    </subcellularLocation>
</comment>
<gene>
    <name evidence="12" type="ORF">CC1G_07086</name>
</gene>
<dbReference type="RefSeq" id="XP_001836439.2">
    <property type="nucleotide sequence ID" value="XM_001836387.2"/>
</dbReference>
<evidence type="ECO:0000313" key="12">
    <source>
        <dbReference type="EMBL" id="EAU85392.2"/>
    </source>
</evidence>
<dbReference type="KEGG" id="cci:CC1G_07086"/>
<dbReference type="AlphaFoldDB" id="A8NUE8"/>
<dbReference type="Pfam" id="PF03372">
    <property type="entry name" value="Exo_endo_phos"/>
    <property type="match status" value="1"/>
</dbReference>
<dbReference type="eggNOG" id="ENOG502S394">
    <property type="taxonomic scope" value="Eukaryota"/>
</dbReference>
<evidence type="ECO:0000256" key="5">
    <source>
        <dbReference type="ARBA" id="ARBA00022723"/>
    </source>
</evidence>
<keyword evidence="8" id="KW-0460">Magnesium</keyword>
<evidence type="ECO:0000259" key="11">
    <source>
        <dbReference type="Pfam" id="PF03372"/>
    </source>
</evidence>
<keyword evidence="7" id="KW-0378">Hydrolase</keyword>
<evidence type="ECO:0000256" key="2">
    <source>
        <dbReference type="ARBA" id="ARBA00001946"/>
    </source>
</evidence>
<evidence type="ECO:0000256" key="6">
    <source>
        <dbReference type="ARBA" id="ARBA00022763"/>
    </source>
</evidence>
<dbReference type="HOGENOM" id="CLU_042307_0_0_1"/>
<dbReference type="OrthoDB" id="9975959at2759"/>
<dbReference type="EMBL" id="AACS02000004">
    <property type="protein sequence ID" value="EAU85392.2"/>
    <property type="molecule type" value="Genomic_DNA"/>
</dbReference>
<reference evidence="12 13" key="1">
    <citation type="journal article" date="2010" name="Proc. Natl. Acad. Sci. U.S.A.">
        <title>Insights into evolution of multicellular fungi from the assembled chromosomes of the mushroom Coprinopsis cinerea (Coprinus cinereus).</title>
        <authorList>
            <person name="Stajich J.E."/>
            <person name="Wilke S.K."/>
            <person name="Ahren D."/>
            <person name="Au C.H."/>
            <person name="Birren B.W."/>
            <person name="Borodovsky M."/>
            <person name="Burns C."/>
            <person name="Canback B."/>
            <person name="Casselton L.A."/>
            <person name="Cheng C.K."/>
            <person name="Deng J."/>
            <person name="Dietrich F.S."/>
            <person name="Fargo D.C."/>
            <person name="Farman M.L."/>
            <person name="Gathman A.C."/>
            <person name="Goldberg J."/>
            <person name="Guigo R."/>
            <person name="Hoegger P.J."/>
            <person name="Hooker J.B."/>
            <person name="Huggins A."/>
            <person name="James T.Y."/>
            <person name="Kamada T."/>
            <person name="Kilaru S."/>
            <person name="Kodira C."/>
            <person name="Kues U."/>
            <person name="Kupfer D."/>
            <person name="Kwan H.S."/>
            <person name="Lomsadze A."/>
            <person name="Li W."/>
            <person name="Lilly W.W."/>
            <person name="Ma L.J."/>
            <person name="Mackey A.J."/>
            <person name="Manning G."/>
            <person name="Martin F."/>
            <person name="Muraguchi H."/>
            <person name="Natvig D.O."/>
            <person name="Palmerini H."/>
            <person name="Ramesh M.A."/>
            <person name="Rehmeyer C.J."/>
            <person name="Roe B.A."/>
            <person name="Shenoy N."/>
            <person name="Stanke M."/>
            <person name="Ter-Hovhannisyan V."/>
            <person name="Tunlid A."/>
            <person name="Velagapudi R."/>
            <person name="Vision T.J."/>
            <person name="Zeng Q."/>
            <person name="Zolan M.E."/>
            <person name="Pukkila P.J."/>
        </authorList>
    </citation>
    <scope>NUCLEOTIDE SEQUENCE [LARGE SCALE GENOMIC DNA]</scope>
    <source>
        <strain evidence="13">Okayama-7 / 130 / ATCC MYA-4618 / FGSC 9003</strain>
    </source>
</reference>
<dbReference type="InterPro" id="IPR051547">
    <property type="entry name" value="TDP2-like"/>
</dbReference>
<dbReference type="VEuPathDB" id="FungiDB:CC1G_07086"/>
<dbReference type="GO" id="GO:0004518">
    <property type="term" value="F:nuclease activity"/>
    <property type="evidence" value="ECO:0007669"/>
    <property type="project" value="UniProtKB-KW"/>
</dbReference>
<sequence>MPNMYPRFPTSWANLSHWNRPTAPVIIEQKREKTPSPFIPPIDTLDQEPVVPNTLYPIKAYRYRSSRQRWKHLVMPTEEQVQALMDDEEKKYPTTLRIITWNVDFTTPDAKTRLKTALRHIEREVLSCKEGDLPFDPCCILLQEVHRDVFCVLLEDEWVRRHFIIAPGSPDKWPEGTAYGNVTLVSRVLTVVRSEILHYGKTYMGRTALAVYILLSEPEPSAEIVTICVVNTHLESLSDGFAYRSAQMELAGMFLQQAEVRGGVVAGDMNAISPEDHTLHMGAGLKDAWRKGNEDEGGFTWGYQEHNPTQYPPGRLDKILYLPRRGYKMDPPERVGVGVKTEEGTWVSDHYGLDSTLRLVARRNSQ</sequence>
<keyword evidence="13" id="KW-1185">Reference proteome</keyword>
<dbReference type="GeneID" id="6012982"/>
<dbReference type="GO" id="GO:0005737">
    <property type="term" value="C:cytoplasm"/>
    <property type="evidence" value="ECO:0007669"/>
    <property type="project" value="TreeGrafter"/>
</dbReference>
<dbReference type="CDD" id="cd09080">
    <property type="entry name" value="TDP2"/>
    <property type="match status" value="1"/>
</dbReference>
<evidence type="ECO:0000313" key="13">
    <source>
        <dbReference type="Proteomes" id="UP000001861"/>
    </source>
</evidence>
<evidence type="ECO:0000256" key="4">
    <source>
        <dbReference type="ARBA" id="ARBA00022722"/>
    </source>
</evidence>
<dbReference type="GO" id="GO:0070260">
    <property type="term" value="F:5'-tyrosyl-DNA phosphodiesterase activity"/>
    <property type="evidence" value="ECO:0007669"/>
    <property type="project" value="TreeGrafter"/>
</dbReference>
<dbReference type="Gene3D" id="3.60.10.10">
    <property type="entry name" value="Endonuclease/exonuclease/phosphatase"/>
    <property type="match status" value="1"/>
</dbReference>
<keyword evidence="5" id="KW-0479">Metal-binding</keyword>
<dbReference type="Proteomes" id="UP000001861">
    <property type="component" value="Unassembled WGS sequence"/>
</dbReference>
<comment type="cofactor">
    <cofactor evidence="2">
        <name>Mg(2+)</name>
        <dbReference type="ChEBI" id="CHEBI:18420"/>
    </cofactor>
</comment>
<evidence type="ECO:0000256" key="7">
    <source>
        <dbReference type="ARBA" id="ARBA00022801"/>
    </source>
</evidence>
<dbReference type="InterPro" id="IPR005135">
    <property type="entry name" value="Endo/exonuclease/phosphatase"/>
</dbReference>
<feature type="domain" description="Endonuclease/exonuclease/phosphatase" evidence="11">
    <location>
        <begin position="99"/>
        <end position="350"/>
    </location>
</feature>
<dbReference type="InterPro" id="IPR036691">
    <property type="entry name" value="Endo/exonu/phosph_ase_sf"/>
</dbReference>
<dbReference type="PANTHER" id="PTHR15822">
    <property type="entry name" value="TRAF AND TNF RECEPTOR-ASSOCIATED PROTEIN"/>
    <property type="match status" value="1"/>
</dbReference>
<evidence type="ECO:0000256" key="1">
    <source>
        <dbReference type="ARBA" id="ARBA00001936"/>
    </source>
</evidence>
<protein>
    <recommendedName>
        <fullName evidence="11">Endonuclease/exonuclease/phosphatase domain-containing protein</fullName>
    </recommendedName>
</protein>
<dbReference type="STRING" id="240176.A8NUE8"/>
<evidence type="ECO:0000256" key="3">
    <source>
        <dbReference type="ARBA" id="ARBA00004322"/>
    </source>
</evidence>
<dbReference type="OMA" id="KFQSWHH"/>
<organism evidence="12 13">
    <name type="scientific">Coprinopsis cinerea (strain Okayama-7 / 130 / ATCC MYA-4618 / FGSC 9003)</name>
    <name type="common">Inky cap fungus</name>
    <name type="synonym">Hormographiella aspergillata</name>
    <dbReference type="NCBI Taxonomy" id="240176"/>
    <lineage>
        <taxon>Eukaryota</taxon>
        <taxon>Fungi</taxon>
        <taxon>Dikarya</taxon>
        <taxon>Basidiomycota</taxon>
        <taxon>Agaricomycotina</taxon>
        <taxon>Agaricomycetes</taxon>
        <taxon>Agaricomycetidae</taxon>
        <taxon>Agaricales</taxon>
        <taxon>Agaricineae</taxon>
        <taxon>Psathyrellaceae</taxon>
        <taxon>Coprinopsis</taxon>
    </lineage>
</organism>
<comment type="cofactor">
    <cofactor evidence="1">
        <name>Mn(2+)</name>
        <dbReference type="ChEBI" id="CHEBI:29035"/>
    </cofactor>
</comment>